<reference evidence="2 3" key="1">
    <citation type="submission" date="2020-04" db="EMBL/GenBank/DDBJ databases">
        <authorList>
            <person name="Wallbank WR R."/>
            <person name="Pardo Diaz C."/>
            <person name="Kozak K."/>
            <person name="Martin S."/>
            <person name="Jiggins C."/>
            <person name="Moest M."/>
            <person name="Warren A I."/>
            <person name="Byers J.R.P. K."/>
            <person name="Montejo-Kovacevich G."/>
            <person name="Yen C E."/>
        </authorList>
    </citation>
    <scope>NUCLEOTIDE SEQUENCE [LARGE SCALE GENOMIC DNA]</scope>
</reference>
<dbReference type="EMBL" id="CADEBD010000344">
    <property type="protein sequence ID" value="CAB3249432.1"/>
    <property type="molecule type" value="Genomic_DNA"/>
</dbReference>
<dbReference type="Proteomes" id="UP000494256">
    <property type="component" value="Unassembled WGS sequence"/>
</dbReference>
<dbReference type="AlphaFoldDB" id="A0A8S1ANA7"/>
<sequence>MPLMPENRKGNFTSRQKKRRDFNVKFTRHPTAFLQDRRMLPGHQAIQNKGRKSAPFKNPYNKNWGILSTLRRAKESKENLPWARRSFKHYRREFSSESIRDTSSTAELAEWKKGFDIDRLKLKKDAIIEQLNTGAHPDKVHMMAARPWSAPCGDPHQHDWAWGSCTLAAQCDGEYRIYRGDLYCGRSALVCCSVLYTTHDLYQGLDISFTDTETDSSGEKRKIDLGSVRLKRKKKHDDRIRRKRRRKRAKWLIKKKIRKVVHHLRKILNRAFRNVTSDRKRKMEALIKLIKHLRNKFHDERRIAIKKVHGDIEDVHGDLTKTLIQLDSVNAHFLINETFREFLRRYNISSKELRSLDSVNPKLLEYFTTRTGKISDGILRLLAATRRNVTVDLQNETKPLRYPLQQNVVRKLNDNRKELHYLVNANSASDVLLQNPNLNVLPRASLKYEINPSWRIDVTESSSPIQTSTSSGEMSADVQSYREIDKNISEAVMDTRRAGTSFIFERKKRKKKPKRKDYLEYDIEYGALYM</sequence>
<evidence type="ECO:0000256" key="1">
    <source>
        <dbReference type="SAM" id="MobiDB-lite"/>
    </source>
</evidence>
<dbReference type="OrthoDB" id="6781302at2759"/>
<evidence type="ECO:0000313" key="2">
    <source>
        <dbReference type="EMBL" id="CAB3249432.1"/>
    </source>
</evidence>
<proteinExistence type="predicted"/>
<organism evidence="2 3">
    <name type="scientific">Arctia plantaginis</name>
    <name type="common">Wood tiger moth</name>
    <name type="synonym">Phalaena plantaginis</name>
    <dbReference type="NCBI Taxonomy" id="874455"/>
    <lineage>
        <taxon>Eukaryota</taxon>
        <taxon>Metazoa</taxon>
        <taxon>Ecdysozoa</taxon>
        <taxon>Arthropoda</taxon>
        <taxon>Hexapoda</taxon>
        <taxon>Insecta</taxon>
        <taxon>Pterygota</taxon>
        <taxon>Neoptera</taxon>
        <taxon>Endopterygota</taxon>
        <taxon>Lepidoptera</taxon>
        <taxon>Glossata</taxon>
        <taxon>Ditrysia</taxon>
        <taxon>Noctuoidea</taxon>
        <taxon>Erebidae</taxon>
        <taxon>Arctiinae</taxon>
        <taxon>Arctia</taxon>
    </lineage>
</organism>
<gene>
    <name evidence="2" type="ORF">APLA_LOCUS12884</name>
</gene>
<evidence type="ECO:0000313" key="3">
    <source>
        <dbReference type="Proteomes" id="UP000494256"/>
    </source>
</evidence>
<comment type="caution">
    <text evidence="2">The sequence shown here is derived from an EMBL/GenBank/DDBJ whole genome shotgun (WGS) entry which is preliminary data.</text>
</comment>
<feature type="region of interest" description="Disordered" evidence="1">
    <location>
        <begin position="1"/>
        <end position="21"/>
    </location>
</feature>
<accession>A0A8S1ANA7</accession>
<name>A0A8S1ANA7_ARCPL</name>
<protein>
    <submittedName>
        <fullName evidence="2">Uncharacterized protein</fullName>
    </submittedName>
</protein>